<dbReference type="OrthoDB" id="9813719at2"/>
<gene>
    <name evidence="5" type="ORF">B5V00_06145</name>
</gene>
<proteinExistence type="predicted"/>
<dbReference type="STRING" id="1969733.B5V00_06145"/>
<dbReference type="EMBL" id="NAAD01000005">
    <property type="protein sequence ID" value="ORJ61634.1"/>
    <property type="molecule type" value="Genomic_DNA"/>
</dbReference>
<dbReference type="InterPro" id="IPR040198">
    <property type="entry name" value="Fido_containing"/>
</dbReference>
<feature type="active site" evidence="1">
    <location>
        <position position="170"/>
    </location>
</feature>
<dbReference type="GO" id="GO:0005524">
    <property type="term" value="F:ATP binding"/>
    <property type="evidence" value="ECO:0007669"/>
    <property type="project" value="UniProtKB-KW"/>
</dbReference>
<dbReference type="InterPro" id="IPR003812">
    <property type="entry name" value="Fido"/>
</dbReference>
<keyword evidence="6" id="KW-1185">Reference proteome</keyword>
<evidence type="ECO:0000256" key="1">
    <source>
        <dbReference type="PIRSR" id="PIRSR640198-1"/>
    </source>
</evidence>
<organism evidence="5 6">
    <name type="scientific">Geothermobacter hydrogeniphilus</name>
    <dbReference type="NCBI Taxonomy" id="1969733"/>
    <lineage>
        <taxon>Bacteria</taxon>
        <taxon>Pseudomonadati</taxon>
        <taxon>Thermodesulfobacteriota</taxon>
        <taxon>Desulfuromonadia</taxon>
        <taxon>Desulfuromonadales</taxon>
        <taxon>Geothermobacteraceae</taxon>
        <taxon>Geothermobacter</taxon>
    </lineage>
</organism>
<feature type="binding site" evidence="2">
    <location>
        <begin position="121"/>
        <end position="129"/>
    </location>
    <ligand>
        <name>ATP</name>
        <dbReference type="ChEBI" id="CHEBI:30616"/>
    </ligand>
</feature>
<dbReference type="Gene3D" id="1.10.3290.10">
    <property type="entry name" value="Fido-like domain"/>
    <property type="match status" value="1"/>
</dbReference>
<dbReference type="AlphaFoldDB" id="A0A1X0Y9D1"/>
<name>A0A1X0Y9D1_9BACT</name>
<keyword evidence="2" id="KW-0067">ATP-binding</keyword>
<accession>A0A1X0Y9D1</accession>
<dbReference type="InterPro" id="IPR049514">
    <property type="entry name" value="Fic-like_C"/>
</dbReference>
<dbReference type="PANTHER" id="PTHR13504">
    <property type="entry name" value="FIDO DOMAIN-CONTAINING PROTEIN DDB_G0283145"/>
    <property type="match status" value="1"/>
</dbReference>
<dbReference type="Pfam" id="PF02661">
    <property type="entry name" value="Fic"/>
    <property type="match status" value="1"/>
</dbReference>
<evidence type="ECO:0000259" key="4">
    <source>
        <dbReference type="PROSITE" id="PS51459"/>
    </source>
</evidence>
<evidence type="ECO:0000313" key="6">
    <source>
        <dbReference type="Proteomes" id="UP000193136"/>
    </source>
</evidence>
<reference evidence="5 6" key="1">
    <citation type="submission" date="2017-03" db="EMBL/GenBank/DDBJ databases">
        <title>Genome sequence of Geothermobacter sp. EPR-M, Deep-Sea Iron Reducer.</title>
        <authorList>
            <person name="Tully B."/>
            <person name="Savalia P."/>
            <person name="Abuyen K."/>
            <person name="Baughan C."/>
            <person name="Romero E."/>
            <person name="Ronkowski C."/>
            <person name="Torres B."/>
            <person name="Tremblay J."/>
            <person name="Trujillo A."/>
            <person name="Tyler M."/>
            <person name="Perez-Rodriguez I."/>
            <person name="Amend J."/>
        </authorList>
    </citation>
    <scope>NUCLEOTIDE SEQUENCE [LARGE SCALE GENOMIC DNA]</scope>
    <source>
        <strain evidence="5 6">EPR-M</strain>
    </source>
</reference>
<feature type="binding site" evidence="2">
    <location>
        <begin position="211"/>
        <end position="212"/>
    </location>
    <ligand>
        <name>ATP</name>
        <dbReference type="ChEBI" id="CHEBI:30616"/>
    </ligand>
</feature>
<dbReference type="Proteomes" id="UP000193136">
    <property type="component" value="Unassembled WGS sequence"/>
</dbReference>
<protein>
    <submittedName>
        <fullName evidence="5">Cell filamentation protein Fic</fullName>
    </submittedName>
</protein>
<dbReference type="PROSITE" id="PS51459">
    <property type="entry name" value="FIDO"/>
    <property type="match status" value="1"/>
</dbReference>
<feature type="binding site" evidence="2">
    <location>
        <begin position="174"/>
        <end position="181"/>
    </location>
    <ligand>
        <name>ATP</name>
        <dbReference type="ChEBI" id="CHEBI:30616"/>
    </ligand>
</feature>
<dbReference type="InterPro" id="IPR036597">
    <property type="entry name" value="Fido-like_dom_sf"/>
</dbReference>
<feature type="domain" description="Fido" evidence="4">
    <location>
        <begin position="91"/>
        <end position="233"/>
    </location>
</feature>
<comment type="caution">
    <text evidence="5">The sequence shown here is derived from an EMBL/GenBank/DDBJ whole genome shotgun (WGS) entry which is preliminary data.</text>
</comment>
<feature type="site" description="Important for autoinhibition of adenylyltransferase activity" evidence="3">
    <location>
        <position position="47"/>
    </location>
</feature>
<evidence type="ECO:0000256" key="3">
    <source>
        <dbReference type="PIRSR" id="PIRSR640198-3"/>
    </source>
</evidence>
<dbReference type="RefSeq" id="WP_085009908.1">
    <property type="nucleotide sequence ID" value="NZ_NAAD01000005.1"/>
</dbReference>
<evidence type="ECO:0000256" key="2">
    <source>
        <dbReference type="PIRSR" id="PIRSR640198-2"/>
    </source>
</evidence>
<evidence type="ECO:0000313" key="5">
    <source>
        <dbReference type="EMBL" id="ORJ61634.1"/>
    </source>
</evidence>
<keyword evidence="2" id="KW-0547">Nucleotide-binding</keyword>
<dbReference type="PANTHER" id="PTHR13504:SF38">
    <property type="entry name" value="FIDO DOMAIN-CONTAINING PROTEIN"/>
    <property type="match status" value="1"/>
</dbReference>
<sequence>MTPEIQDRVAAISDAIRHLTVLTDQARMLRLRRANRVRTIYGSLAIEGNTLSEAQITAILEGRRVIAPPREVQEVKNALSAYDRFEIWQPEIEKDLLEAHRILMTGLIDEAGIYRHGGVGVMAGRQVIHMAPPAERVPQLMGDLFSWLTTTDAHPLIASSVFHYEFEFIHPFADGNGRMGRLWQSLILARWNPLFADIPVESLVFEHQNEYYRALQESTRLTDSAPFISFMLRMILAAVSVSVPQDAPQVSPQVSKLLTVIRGEMSREALQSVLGLSDRKSFRRRYLLPALADGLIEMTLPDKPNSRLQQYRLTDKGRQWLKQYGDG</sequence>
<dbReference type="SUPFAM" id="SSF140931">
    <property type="entry name" value="Fic-like"/>
    <property type="match status" value="1"/>
</dbReference>
<dbReference type="Pfam" id="PF21247">
    <property type="entry name" value="Fic-like_C"/>
    <property type="match status" value="1"/>
</dbReference>